<dbReference type="GO" id="GO:0071732">
    <property type="term" value="P:cellular response to nitric oxide"/>
    <property type="evidence" value="ECO:0007669"/>
    <property type="project" value="UniProtKB-ARBA"/>
</dbReference>
<dbReference type="RefSeq" id="WP_163459265.1">
    <property type="nucleotide sequence ID" value="NZ_JAAGOH010000030.1"/>
</dbReference>
<dbReference type="AlphaFoldDB" id="A0A7C9TLK0"/>
<dbReference type="Gene3D" id="3.20.20.450">
    <property type="entry name" value="EAL domain"/>
    <property type="match status" value="1"/>
</dbReference>
<evidence type="ECO:0000259" key="4">
    <source>
        <dbReference type="PROSITE" id="PS50112"/>
    </source>
</evidence>
<keyword evidence="2" id="KW-0597">Phosphoprotein</keyword>
<comment type="caution">
    <text evidence="8">The sequence shown here is derived from an EMBL/GenBank/DDBJ whole genome shotgun (WGS) entry which is preliminary data.</text>
</comment>
<dbReference type="CDD" id="cd01948">
    <property type="entry name" value="EAL"/>
    <property type="match status" value="1"/>
</dbReference>
<dbReference type="PROSITE" id="PS50887">
    <property type="entry name" value="GGDEF"/>
    <property type="match status" value="1"/>
</dbReference>
<dbReference type="SMART" id="SM00091">
    <property type="entry name" value="PAS"/>
    <property type="match status" value="1"/>
</dbReference>
<dbReference type="Pfam" id="PF13426">
    <property type="entry name" value="PAS_9"/>
    <property type="match status" value="1"/>
</dbReference>
<evidence type="ECO:0000256" key="2">
    <source>
        <dbReference type="PROSITE-ProRule" id="PRU00169"/>
    </source>
</evidence>
<dbReference type="Pfam" id="PF00072">
    <property type="entry name" value="Response_reg"/>
    <property type="match status" value="1"/>
</dbReference>
<dbReference type="PROSITE" id="PS50113">
    <property type="entry name" value="PAC"/>
    <property type="match status" value="1"/>
</dbReference>
<dbReference type="SMART" id="SM00086">
    <property type="entry name" value="PAC"/>
    <property type="match status" value="1"/>
</dbReference>
<dbReference type="Gene3D" id="3.40.50.2300">
    <property type="match status" value="1"/>
</dbReference>
<dbReference type="Pfam" id="PF00563">
    <property type="entry name" value="EAL"/>
    <property type="match status" value="1"/>
</dbReference>
<dbReference type="PANTHER" id="PTHR44757">
    <property type="entry name" value="DIGUANYLATE CYCLASE DGCP"/>
    <property type="match status" value="1"/>
</dbReference>
<evidence type="ECO:0000259" key="3">
    <source>
        <dbReference type="PROSITE" id="PS50110"/>
    </source>
</evidence>
<dbReference type="InterPro" id="IPR000160">
    <property type="entry name" value="GGDEF_dom"/>
</dbReference>
<dbReference type="InterPro" id="IPR000700">
    <property type="entry name" value="PAS-assoc_C"/>
</dbReference>
<dbReference type="InterPro" id="IPR029787">
    <property type="entry name" value="Nucleotide_cyclase"/>
</dbReference>
<dbReference type="PANTHER" id="PTHR44757:SF2">
    <property type="entry name" value="BIOFILM ARCHITECTURE MAINTENANCE PROTEIN MBAA"/>
    <property type="match status" value="1"/>
</dbReference>
<dbReference type="PROSITE" id="PS50110">
    <property type="entry name" value="RESPONSE_REGULATORY"/>
    <property type="match status" value="1"/>
</dbReference>
<sequence length="772" mass="84639">MPLPTANRRILLIDDMPSIHEDFRKLLAPHAGRPAATAAASTLDDDEAWLFGDAPTRAAASTAPAVPLDADFELHSAHQGQEGLRCVHDALAADQPFAMAFVDMRMPPGWDGVQTIQALWQADPQLQVVICTAYTDHSWAQVMQQLQANDRLLVVKKPFDAIEVQQAARALVHKWSLARAANATREGLEQAVAERTQALRVHERAVEAALDPILITGPVEEGLTIRYANPAFHKVTGYTPDEVLGRHPRFLVGQETGQAGLHGLGRAIARGREGEALLRSYRRDGSLFWNQVRLAPVPDEHGQATHFVGILHDVTEARAQAQALAHQAQHDALTGLPNRVLLQDRLRHAIAQARREQTGLAVLWLDLDHFKDINDSLGHAVGDALLQGLAQRLQSAVRASDTVARLGGDEFVLLLPGIHRQGDAGTVARKVLAALSTPILAQGHALRASTSVGVALFPQDGHDPEQLLMHADIAMYRAKAEGRNTFQYFCGEMSQEAREREALTQELHQALERQEFELHYQPRWCLASGRMTGAEALLRWRHPHKGLISPAVFIPVAEETGLIVPIGQWVLQAACRQASLWRTQGGPDLPLSVAVNVSARQFRQHDLRRTVEQALAETGLPAHQLELEITESLMMQRHEVVADTLQALRARGVRLAIDDFGTGYASLSYLRDFPLDLLKIDRSFVQQLHERATDRAIVQAVQSLARAMALTVVAEGIETQAQLDMLRHLGCDQAQGFLLARPLPAPALADCWAQGPHPLLRGVTAAPPPGPT</sequence>
<feature type="domain" description="GGDEF" evidence="7">
    <location>
        <begin position="358"/>
        <end position="491"/>
    </location>
</feature>
<accession>A0A7C9TLK0</accession>
<proteinExistence type="predicted"/>
<keyword evidence="9" id="KW-1185">Reference proteome</keyword>
<dbReference type="Gene3D" id="3.30.70.270">
    <property type="match status" value="1"/>
</dbReference>
<dbReference type="Proteomes" id="UP000484255">
    <property type="component" value="Unassembled WGS sequence"/>
</dbReference>
<dbReference type="InterPro" id="IPR035965">
    <property type="entry name" value="PAS-like_dom_sf"/>
</dbReference>
<evidence type="ECO:0000259" key="5">
    <source>
        <dbReference type="PROSITE" id="PS50113"/>
    </source>
</evidence>
<evidence type="ECO:0000259" key="6">
    <source>
        <dbReference type="PROSITE" id="PS50883"/>
    </source>
</evidence>
<dbReference type="FunFam" id="3.20.20.450:FF:000001">
    <property type="entry name" value="Cyclic di-GMP phosphodiesterase yahA"/>
    <property type="match status" value="1"/>
</dbReference>
<dbReference type="FunFam" id="3.30.70.270:FF:000001">
    <property type="entry name" value="Diguanylate cyclase domain protein"/>
    <property type="match status" value="1"/>
</dbReference>
<dbReference type="SMART" id="SM00052">
    <property type="entry name" value="EAL"/>
    <property type="match status" value="1"/>
</dbReference>
<dbReference type="InterPro" id="IPR001789">
    <property type="entry name" value="Sig_transdc_resp-reg_receiver"/>
</dbReference>
<gene>
    <name evidence="8" type="ORF">G3A44_18650</name>
</gene>
<protein>
    <submittedName>
        <fullName evidence="8">EAL domain-containing protein</fullName>
    </submittedName>
</protein>
<dbReference type="NCBIfam" id="TIGR00254">
    <property type="entry name" value="GGDEF"/>
    <property type="match status" value="1"/>
</dbReference>
<dbReference type="CDD" id="cd00130">
    <property type="entry name" value="PAS"/>
    <property type="match status" value="1"/>
</dbReference>
<dbReference type="NCBIfam" id="TIGR00229">
    <property type="entry name" value="sensory_box"/>
    <property type="match status" value="1"/>
</dbReference>
<dbReference type="InterPro" id="IPR035919">
    <property type="entry name" value="EAL_sf"/>
</dbReference>
<feature type="domain" description="PAS" evidence="4">
    <location>
        <begin position="198"/>
        <end position="246"/>
    </location>
</feature>
<reference evidence="8 9" key="1">
    <citation type="submission" date="2020-02" db="EMBL/GenBank/DDBJ databases">
        <title>Ideonella bacterium strain TBM-1.</title>
        <authorList>
            <person name="Chen W.-M."/>
        </authorList>
    </citation>
    <scope>NUCLEOTIDE SEQUENCE [LARGE SCALE GENOMIC DNA]</scope>
    <source>
        <strain evidence="8 9">TBM-1</strain>
    </source>
</reference>
<dbReference type="GO" id="GO:0000160">
    <property type="term" value="P:phosphorelay signal transduction system"/>
    <property type="evidence" value="ECO:0007669"/>
    <property type="project" value="InterPro"/>
</dbReference>
<dbReference type="SUPFAM" id="SSF55073">
    <property type="entry name" value="Nucleotide cyclase"/>
    <property type="match status" value="1"/>
</dbReference>
<dbReference type="PROSITE" id="PS50883">
    <property type="entry name" value="EAL"/>
    <property type="match status" value="1"/>
</dbReference>
<comment type="catalytic activity">
    <reaction evidence="1">
        <text>3',3'-c-di-GMP + H2O = 5'-phosphoguanylyl(3'-&gt;5')guanosine + H(+)</text>
        <dbReference type="Rhea" id="RHEA:24902"/>
        <dbReference type="ChEBI" id="CHEBI:15377"/>
        <dbReference type="ChEBI" id="CHEBI:15378"/>
        <dbReference type="ChEBI" id="CHEBI:58754"/>
        <dbReference type="ChEBI" id="CHEBI:58805"/>
        <dbReference type="EC" id="3.1.4.52"/>
    </reaction>
    <physiologicalReaction direction="left-to-right" evidence="1">
        <dbReference type="Rhea" id="RHEA:24903"/>
    </physiologicalReaction>
</comment>
<feature type="domain" description="Response regulatory" evidence="3">
    <location>
        <begin position="9"/>
        <end position="172"/>
    </location>
</feature>
<dbReference type="SMART" id="SM00267">
    <property type="entry name" value="GGDEF"/>
    <property type="match status" value="1"/>
</dbReference>
<dbReference type="SUPFAM" id="SSF55785">
    <property type="entry name" value="PYP-like sensor domain (PAS domain)"/>
    <property type="match status" value="1"/>
</dbReference>
<evidence type="ECO:0000313" key="8">
    <source>
        <dbReference type="EMBL" id="NDY93218.1"/>
    </source>
</evidence>
<dbReference type="InterPro" id="IPR043128">
    <property type="entry name" value="Rev_trsase/Diguanyl_cyclase"/>
</dbReference>
<dbReference type="SUPFAM" id="SSF141868">
    <property type="entry name" value="EAL domain-like"/>
    <property type="match status" value="1"/>
</dbReference>
<dbReference type="InterPro" id="IPR001610">
    <property type="entry name" value="PAC"/>
</dbReference>
<dbReference type="CDD" id="cd01949">
    <property type="entry name" value="GGDEF"/>
    <property type="match status" value="1"/>
</dbReference>
<evidence type="ECO:0000313" key="9">
    <source>
        <dbReference type="Proteomes" id="UP000484255"/>
    </source>
</evidence>
<dbReference type="SUPFAM" id="SSF52172">
    <property type="entry name" value="CheY-like"/>
    <property type="match status" value="1"/>
</dbReference>
<dbReference type="EMBL" id="JAAGOH010000030">
    <property type="protein sequence ID" value="NDY93218.1"/>
    <property type="molecule type" value="Genomic_DNA"/>
</dbReference>
<feature type="domain" description="PAC" evidence="5">
    <location>
        <begin position="272"/>
        <end position="326"/>
    </location>
</feature>
<dbReference type="Gene3D" id="3.30.450.20">
    <property type="entry name" value="PAS domain"/>
    <property type="match status" value="1"/>
</dbReference>
<dbReference type="InterPro" id="IPR052155">
    <property type="entry name" value="Biofilm_reg_signaling"/>
</dbReference>
<evidence type="ECO:0000256" key="1">
    <source>
        <dbReference type="ARBA" id="ARBA00051114"/>
    </source>
</evidence>
<dbReference type="Pfam" id="PF00990">
    <property type="entry name" value="GGDEF"/>
    <property type="match status" value="1"/>
</dbReference>
<dbReference type="InterPro" id="IPR001633">
    <property type="entry name" value="EAL_dom"/>
</dbReference>
<dbReference type="InterPro" id="IPR000014">
    <property type="entry name" value="PAS"/>
</dbReference>
<dbReference type="GO" id="GO:0071111">
    <property type="term" value="F:cyclic-guanylate-specific phosphodiesterase activity"/>
    <property type="evidence" value="ECO:0007669"/>
    <property type="project" value="UniProtKB-EC"/>
</dbReference>
<feature type="modified residue" description="4-aspartylphosphate" evidence="2">
    <location>
        <position position="103"/>
    </location>
</feature>
<dbReference type="InterPro" id="IPR011006">
    <property type="entry name" value="CheY-like_superfamily"/>
</dbReference>
<evidence type="ECO:0000259" key="7">
    <source>
        <dbReference type="PROSITE" id="PS50887"/>
    </source>
</evidence>
<feature type="domain" description="EAL" evidence="6">
    <location>
        <begin position="500"/>
        <end position="756"/>
    </location>
</feature>
<dbReference type="PROSITE" id="PS50112">
    <property type="entry name" value="PAS"/>
    <property type="match status" value="1"/>
</dbReference>
<name>A0A7C9TLK0_9BURK</name>
<organism evidence="8 9">
    <name type="scientific">Ideonella livida</name>
    <dbReference type="NCBI Taxonomy" id="2707176"/>
    <lineage>
        <taxon>Bacteria</taxon>
        <taxon>Pseudomonadati</taxon>
        <taxon>Pseudomonadota</taxon>
        <taxon>Betaproteobacteria</taxon>
        <taxon>Burkholderiales</taxon>
        <taxon>Sphaerotilaceae</taxon>
        <taxon>Ideonella</taxon>
    </lineage>
</organism>